<dbReference type="Proteomes" id="UP000229498">
    <property type="component" value="Unassembled WGS sequence"/>
</dbReference>
<dbReference type="GO" id="GO:0022625">
    <property type="term" value="C:cytosolic large ribosomal subunit"/>
    <property type="evidence" value="ECO:0007669"/>
    <property type="project" value="TreeGrafter"/>
</dbReference>
<evidence type="ECO:0000256" key="2">
    <source>
        <dbReference type="ARBA" id="ARBA00022980"/>
    </source>
</evidence>
<proteinExistence type="inferred from homology"/>
<dbReference type="InterPro" id="IPR037147">
    <property type="entry name" value="Ribosomal_bL28_sf"/>
</dbReference>
<dbReference type="HAMAP" id="MF_00373">
    <property type="entry name" value="Ribosomal_bL28"/>
    <property type="match status" value="1"/>
</dbReference>
<evidence type="ECO:0000256" key="3">
    <source>
        <dbReference type="ARBA" id="ARBA00023274"/>
    </source>
</evidence>
<dbReference type="PANTHER" id="PTHR13528:SF2">
    <property type="entry name" value="LARGE RIBOSOMAL SUBUNIT PROTEIN BL28M"/>
    <property type="match status" value="1"/>
</dbReference>
<protein>
    <recommendedName>
        <fullName evidence="4 5">Large ribosomal subunit protein bL28</fullName>
    </recommendedName>
</protein>
<dbReference type="InterPro" id="IPR001383">
    <property type="entry name" value="Ribosomal_bL28_bact-type"/>
</dbReference>
<dbReference type="OrthoDB" id="9805609at2"/>
<accession>A0A2M9G6L7</accession>
<sequence length="117" mass="12831">MARRCELTGKGVMSGHNVSHSNIKTKRRFLPSVRRVKLGSDALGRTVTLKISTHALRSVEHNEGIDNYILKQSDANLSLNARRLKREIRKARAERGAAADLTLPAEADADAVEEAAT</sequence>
<keyword evidence="6" id="KW-0175">Coiled coil</keyword>
<dbReference type="GO" id="GO:0003735">
    <property type="term" value="F:structural constituent of ribosome"/>
    <property type="evidence" value="ECO:0007669"/>
    <property type="project" value="InterPro"/>
</dbReference>
<dbReference type="Pfam" id="PF00830">
    <property type="entry name" value="Ribosomal_L28"/>
    <property type="match status" value="1"/>
</dbReference>
<dbReference type="EMBL" id="PHIG01000005">
    <property type="protein sequence ID" value="PJK31350.1"/>
    <property type="molecule type" value="Genomic_DNA"/>
</dbReference>
<evidence type="ECO:0000313" key="8">
    <source>
        <dbReference type="EMBL" id="PJK31350.1"/>
    </source>
</evidence>
<evidence type="ECO:0000313" key="9">
    <source>
        <dbReference type="Proteomes" id="UP000229498"/>
    </source>
</evidence>
<dbReference type="Gene3D" id="2.30.170.40">
    <property type="entry name" value="Ribosomal protein L28/L24"/>
    <property type="match status" value="1"/>
</dbReference>
<comment type="similarity">
    <text evidence="1 5">Belongs to the bacterial ribosomal protein bL28 family.</text>
</comment>
<evidence type="ECO:0000256" key="7">
    <source>
        <dbReference type="SAM" id="MobiDB-lite"/>
    </source>
</evidence>
<dbReference type="RefSeq" id="WP_109793776.1">
    <property type="nucleotide sequence ID" value="NZ_PHIG01000005.1"/>
</dbReference>
<organism evidence="8 9">
    <name type="scientific">Minwuia thermotolerans</name>
    <dbReference type="NCBI Taxonomy" id="2056226"/>
    <lineage>
        <taxon>Bacteria</taxon>
        <taxon>Pseudomonadati</taxon>
        <taxon>Pseudomonadota</taxon>
        <taxon>Alphaproteobacteria</taxon>
        <taxon>Minwuiales</taxon>
        <taxon>Minwuiaceae</taxon>
        <taxon>Minwuia</taxon>
    </lineage>
</organism>
<keyword evidence="9" id="KW-1185">Reference proteome</keyword>
<gene>
    <name evidence="5" type="primary">rpmB</name>
    <name evidence="8" type="ORF">CVT23_01330</name>
</gene>
<evidence type="ECO:0000256" key="4">
    <source>
        <dbReference type="ARBA" id="ARBA00035174"/>
    </source>
</evidence>
<evidence type="ECO:0000256" key="5">
    <source>
        <dbReference type="HAMAP-Rule" id="MF_00373"/>
    </source>
</evidence>
<dbReference type="AlphaFoldDB" id="A0A2M9G6L7"/>
<feature type="region of interest" description="Disordered" evidence="7">
    <location>
        <begin position="1"/>
        <end position="20"/>
    </location>
</feature>
<name>A0A2M9G6L7_9PROT</name>
<keyword evidence="3 5" id="KW-0687">Ribonucleoprotein</keyword>
<evidence type="ECO:0000256" key="6">
    <source>
        <dbReference type="SAM" id="Coils"/>
    </source>
</evidence>
<comment type="caution">
    <text evidence="8">The sequence shown here is derived from an EMBL/GenBank/DDBJ whole genome shotgun (WGS) entry which is preliminary data.</text>
</comment>
<dbReference type="NCBIfam" id="TIGR00009">
    <property type="entry name" value="L28"/>
    <property type="match status" value="1"/>
</dbReference>
<keyword evidence="2 5" id="KW-0689">Ribosomal protein</keyword>
<dbReference type="InterPro" id="IPR034704">
    <property type="entry name" value="Ribosomal_bL28/bL31-like_sf"/>
</dbReference>
<evidence type="ECO:0000256" key="1">
    <source>
        <dbReference type="ARBA" id="ARBA00008760"/>
    </source>
</evidence>
<dbReference type="InterPro" id="IPR026569">
    <property type="entry name" value="Ribosomal_bL28"/>
</dbReference>
<feature type="coiled-coil region" evidence="6">
    <location>
        <begin position="74"/>
        <end position="101"/>
    </location>
</feature>
<reference evidence="8 9" key="1">
    <citation type="submission" date="2017-11" db="EMBL/GenBank/DDBJ databases">
        <title>Draft genome sequence of Rhizobiales bacterium SY3-13.</title>
        <authorList>
            <person name="Sun C."/>
        </authorList>
    </citation>
    <scope>NUCLEOTIDE SEQUENCE [LARGE SCALE GENOMIC DNA]</scope>
    <source>
        <strain evidence="8 9">SY3-13</strain>
    </source>
</reference>
<dbReference type="PANTHER" id="PTHR13528">
    <property type="entry name" value="39S RIBOSOMAL PROTEIN L28, MITOCHONDRIAL"/>
    <property type="match status" value="1"/>
</dbReference>
<dbReference type="GO" id="GO:0006412">
    <property type="term" value="P:translation"/>
    <property type="evidence" value="ECO:0007669"/>
    <property type="project" value="UniProtKB-UniRule"/>
</dbReference>
<dbReference type="SUPFAM" id="SSF143800">
    <property type="entry name" value="L28p-like"/>
    <property type="match status" value="1"/>
</dbReference>